<proteinExistence type="predicted"/>
<evidence type="ECO:0000313" key="2">
    <source>
        <dbReference type="Proteomes" id="UP001187531"/>
    </source>
</evidence>
<name>A0AA88IE61_ARTSF</name>
<evidence type="ECO:0000313" key="1">
    <source>
        <dbReference type="EMBL" id="KAK2727010.1"/>
    </source>
</evidence>
<accession>A0AA88IE61</accession>
<dbReference type="Proteomes" id="UP001187531">
    <property type="component" value="Unassembled WGS sequence"/>
</dbReference>
<dbReference type="AlphaFoldDB" id="A0AA88IE61"/>
<organism evidence="1 2">
    <name type="scientific">Artemia franciscana</name>
    <name type="common">Brine shrimp</name>
    <name type="synonym">Artemia sanfranciscana</name>
    <dbReference type="NCBI Taxonomy" id="6661"/>
    <lineage>
        <taxon>Eukaryota</taxon>
        <taxon>Metazoa</taxon>
        <taxon>Ecdysozoa</taxon>
        <taxon>Arthropoda</taxon>
        <taxon>Crustacea</taxon>
        <taxon>Branchiopoda</taxon>
        <taxon>Anostraca</taxon>
        <taxon>Artemiidae</taxon>
        <taxon>Artemia</taxon>
    </lineage>
</organism>
<dbReference type="EMBL" id="JAVRJZ010000001">
    <property type="protein sequence ID" value="KAK2727010.1"/>
    <property type="molecule type" value="Genomic_DNA"/>
</dbReference>
<comment type="caution">
    <text evidence="1">The sequence shown here is derived from an EMBL/GenBank/DDBJ whole genome shotgun (WGS) entry which is preliminary data.</text>
</comment>
<keyword evidence="2" id="KW-1185">Reference proteome</keyword>
<protein>
    <submittedName>
        <fullName evidence="1">Uncharacterized protein</fullName>
    </submittedName>
</protein>
<gene>
    <name evidence="1" type="ORF">QYM36_007755</name>
</gene>
<sequence length="106" mass="12058">MRSVKRKSTRLVIAVEKNHYQTGVINESGTRLNGVFEETIPIRDSYNSYFFRNSGAYDGSGDHGVSFMIGHLTQKKTLPVWDPANPRIARLRLKERLPNMSGNRCC</sequence>
<reference evidence="1" key="1">
    <citation type="submission" date="2023-07" db="EMBL/GenBank/DDBJ databases">
        <title>Chromosome-level genome assembly of Artemia franciscana.</title>
        <authorList>
            <person name="Jo E."/>
        </authorList>
    </citation>
    <scope>NUCLEOTIDE SEQUENCE</scope>
    <source>
        <tissue evidence="1">Whole body</tissue>
    </source>
</reference>